<sequence length="102" mass="11674">KELGYTKGLHGMDIKKLKKYLVLQAAIHLVTKLNDQERWSQVNTMWLHISKKMSEGVVYNISHYIVKTIVEEVHAGGKIIFGFVLLSLVFVEIRVPNGPKEK</sequence>
<comment type="caution">
    <text evidence="1">The sequence shown here is derived from an EMBL/GenBank/DDBJ whole genome shotgun (WGS) entry which is preliminary data.</text>
</comment>
<name>A0AA38LHB5_TAXCH</name>
<gene>
    <name evidence="1" type="ORF">KI387_015391</name>
</gene>
<feature type="non-terminal residue" evidence="1">
    <location>
        <position position="1"/>
    </location>
</feature>
<accession>A0AA38LHB5</accession>
<reference evidence="1 2" key="1">
    <citation type="journal article" date="2021" name="Nat. Plants">
        <title>The Taxus genome provides insights into paclitaxel biosynthesis.</title>
        <authorList>
            <person name="Xiong X."/>
            <person name="Gou J."/>
            <person name="Liao Q."/>
            <person name="Li Y."/>
            <person name="Zhou Q."/>
            <person name="Bi G."/>
            <person name="Li C."/>
            <person name="Du R."/>
            <person name="Wang X."/>
            <person name="Sun T."/>
            <person name="Guo L."/>
            <person name="Liang H."/>
            <person name="Lu P."/>
            <person name="Wu Y."/>
            <person name="Zhang Z."/>
            <person name="Ro D.K."/>
            <person name="Shang Y."/>
            <person name="Huang S."/>
            <person name="Yan J."/>
        </authorList>
    </citation>
    <scope>NUCLEOTIDE SEQUENCE [LARGE SCALE GENOMIC DNA]</scope>
    <source>
        <strain evidence="1">Ta-2019</strain>
    </source>
</reference>
<organism evidence="1 2">
    <name type="scientific">Taxus chinensis</name>
    <name type="common">Chinese yew</name>
    <name type="synonym">Taxus wallichiana var. chinensis</name>
    <dbReference type="NCBI Taxonomy" id="29808"/>
    <lineage>
        <taxon>Eukaryota</taxon>
        <taxon>Viridiplantae</taxon>
        <taxon>Streptophyta</taxon>
        <taxon>Embryophyta</taxon>
        <taxon>Tracheophyta</taxon>
        <taxon>Spermatophyta</taxon>
        <taxon>Pinopsida</taxon>
        <taxon>Pinidae</taxon>
        <taxon>Conifers II</taxon>
        <taxon>Cupressales</taxon>
        <taxon>Taxaceae</taxon>
        <taxon>Taxus</taxon>
    </lineage>
</organism>
<feature type="non-terminal residue" evidence="1">
    <location>
        <position position="102"/>
    </location>
</feature>
<proteinExistence type="predicted"/>
<dbReference type="AlphaFoldDB" id="A0AA38LHB5"/>
<protein>
    <submittedName>
        <fullName evidence="1">Uncharacterized protein</fullName>
    </submittedName>
</protein>
<dbReference type="EMBL" id="JAHRHJ020000003">
    <property type="protein sequence ID" value="KAH9320752.1"/>
    <property type="molecule type" value="Genomic_DNA"/>
</dbReference>
<evidence type="ECO:0000313" key="1">
    <source>
        <dbReference type="EMBL" id="KAH9320752.1"/>
    </source>
</evidence>
<keyword evidence="2" id="KW-1185">Reference proteome</keyword>
<evidence type="ECO:0000313" key="2">
    <source>
        <dbReference type="Proteomes" id="UP000824469"/>
    </source>
</evidence>
<dbReference type="Proteomes" id="UP000824469">
    <property type="component" value="Unassembled WGS sequence"/>
</dbReference>